<evidence type="ECO:0000313" key="1">
    <source>
        <dbReference type="Proteomes" id="UP000887569"/>
    </source>
</evidence>
<dbReference type="AlphaFoldDB" id="A0A915C7L4"/>
<reference evidence="2" key="1">
    <citation type="submission" date="2022-11" db="UniProtKB">
        <authorList>
            <consortium name="WormBaseParasite"/>
        </authorList>
    </citation>
    <scope>IDENTIFICATION</scope>
</reference>
<dbReference type="WBParaSite" id="PgR093_g011_t01">
    <property type="protein sequence ID" value="PgR093_g011_t01"/>
    <property type="gene ID" value="PgR093_g011"/>
</dbReference>
<proteinExistence type="predicted"/>
<organism evidence="1 2">
    <name type="scientific">Parascaris univalens</name>
    <name type="common">Nematode worm</name>
    <dbReference type="NCBI Taxonomy" id="6257"/>
    <lineage>
        <taxon>Eukaryota</taxon>
        <taxon>Metazoa</taxon>
        <taxon>Ecdysozoa</taxon>
        <taxon>Nematoda</taxon>
        <taxon>Chromadorea</taxon>
        <taxon>Rhabditida</taxon>
        <taxon>Spirurina</taxon>
        <taxon>Ascaridomorpha</taxon>
        <taxon>Ascaridoidea</taxon>
        <taxon>Ascarididae</taxon>
        <taxon>Parascaris</taxon>
    </lineage>
</organism>
<evidence type="ECO:0000313" key="2">
    <source>
        <dbReference type="WBParaSite" id="PgR093_g011_t01"/>
    </source>
</evidence>
<accession>A0A915C7L4</accession>
<name>A0A915C7L4_PARUN</name>
<protein>
    <submittedName>
        <fullName evidence="2">Uncharacterized protein</fullName>
    </submittedName>
</protein>
<sequence length="51" mass="5743">MNSVENKLKSIQESTSLQAHLLWIDFSAIGLCSTINSNPLRCPFKEKNFST</sequence>
<keyword evidence="1" id="KW-1185">Reference proteome</keyword>
<dbReference type="Proteomes" id="UP000887569">
    <property type="component" value="Unplaced"/>
</dbReference>